<feature type="region of interest" description="Disordered" evidence="1">
    <location>
        <begin position="504"/>
        <end position="528"/>
    </location>
</feature>
<dbReference type="PANTHER" id="PTHR32309">
    <property type="entry name" value="TYROSINE-PROTEIN KINASE"/>
    <property type="match status" value="1"/>
</dbReference>
<evidence type="ECO:0000313" key="4">
    <source>
        <dbReference type="Proteomes" id="UP000035720"/>
    </source>
</evidence>
<sequence>MEESGVVLDHRRQLSLLRRNLWLIALLALIGAAYPAIRAVQNGVPHVATTQILVGEPVTLPYATGTQGTNATKDSGRLVDAEQRRMESDRVAQAVEATLPAGHAPYETQFSANASTTNVVSVSVTSPNGDVAKAVANGIAKAYIDALSKYNTEVLDSAQKELDANISDIDEQISKLEKALSSADPDALAQVQAVVGPARQALLDRREVQQSRIDNVALVKSVGTLGGAQVIQEADVKPSFMAVLTPILTGLLLGGFLGFLLVWIREGLSGRIVDASDLEPAGVRAKATWPAALDLPGAKTQFLPEVPKGDVAEVRALAATMWPTLSKTSGRDVTLLAPLTGQSIAPLTLAIWLARELDGMGHRVAVVNADSASASSRSALSAITAGSPASGGVTTGHFGEVLVVDAGPSEAVVGAPAFGTVLEQVARERDVVIVVGPALASQAGSIQAAPFVNRAILLVKSGSVRRSYAKKVMDELRGYASTLPVLANPEVLLYSVKSVRPRTPVPDAATSTMVNRSGEAAGTPTAVR</sequence>
<organism evidence="3 4">
    <name type="scientific">Nostocoides jenkinsii Ben 74</name>
    <dbReference type="NCBI Taxonomy" id="1193518"/>
    <lineage>
        <taxon>Bacteria</taxon>
        <taxon>Bacillati</taxon>
        <taxon>Actinomycetota</taxon>
        <taxon>Actinomycetes</taxon>
        <taxon>Micrococcales</taxon>
        <taxon>Intrasporangiaceae</taxon>
        <taxon>Nostocoides</taxon>
    </lineage>
</organism>
<dbReference type="EMBL" id="CAJC01000150">
    <property type="protein sequence ID" value="CCI53493.1"/>
    <property type="molecule type" value="Genomic_DNA"/>
</dbReference>
<feature type="transmembrane region" description="Helical" evidence="2">
    <location>
        <begin position="240"/>
        <end position="264"/>
    </location>
</feature>
<keyword evidence="2" id="KW-0472">Membrane</keyword>
<keyword evidence="2" id="KW-0812">Transmembrane</keyword>
<comment type="caution">
    <text evidence="3">The sequence shown here is derived from an EMBL/GenBank/DDBJ whole genome shotgun (WGS) entry which is preliminary data.</text>
</comment>
<evidence type="ECO:0008006" key="5">
    <source>
        <dbReference type="Google" id="ProtNLM"/>
    </source>
</evidence>
<proteinExistence type="predicted"/>
<protein>
    <recommendedName>
        <fullName evidence="5">Lipopolysaccharide biosynthesis protein</fullName>
    </recommendedName>
</protein>
<dbReference type="AlphaFoldDB" id="A0A077MEQ2"/>
<keyword evidence="4" id="KW-1185">Reference proteome</keyword>
<keyword evidence="2" id="KW-1133">Transmembrane helix</keyword>
<dbReference type="PANTHER" id="PTHR32309:SF31">
    <property type="entry name" value="CAPSULAR EXOPOLYSACCHARIDE FAMILY"/>
    <property type="match status" value="1"/>
</dbReference>
<dbReference type="SUPFAM" id="SSF52540">
    <property type="entry name" value="P-loop containing nucleoside triphosphate hydrolases"/>
    <property type="match status" value="1"/>
</dbReference>
<evidence type="ECO:0000313" key="3">
    <source>
        <dbReference type="EMBL" id="CCI53493.1"/>
    </source>
</evidence>
<reference evidence="3 4" key="1">
    <citation type="journal article" date="2013" name="ISME J.">
        <title>A metabolic model for members of the genus Tetrasphaera involved in enhanced biological phosphorus removal.</title>
        <authorList>
            <person name="Kristiansen R."/>
            <person name="Nguyen H.T.T."/>
            <person name="Saunders A.M."/>
            <person name="Nielsen J.L."/>
            <person name="Wimmer R."/>
            <person name="Le V.Q."/>
            <person name="McIlroy S.J."/>
            <person name="Petrovski S."/>
            <person name="Seviour R.J."/>
            <person name="Calteau A."/>
            <person name="Nielsen K.L."/>
            <person name="Nielsen P.H."/>
        </authorList>
    </citation>
    <scope>NUCLEOTIDE SEQUENCE [LARGE SCALE GENOMIC DNA]</scope>
    <source>
        <strain evidence="3 4">Ben 74</strain>
    </source>
</reference>
<evidence type="ECO:0000256" key="1">
    <source>
        <dbReference type="SAM" id="MobiDB-lite"/>
    </source>
</evidence>
<dbReference type="Proteomes" id="UP000035720">
    <property type="component" value="Unassembled WGS sequence"/>
</dbReference>
<dbReference type="STRING" id="1193518.BN13_40045"/>
<gene>
    <name evidence="3" type="ORF">BN13_40045</name>
</gene>
<dbReference type="InterPro" id="IPR050445">
    <property type="entry name" value="Bact_polysacc_biosynth/exp"/>
</dbReference>
<accession>A0A077MEQ2</accession>
<feature type="transmembrane region" description="Helical" evidence="2">
    <location>
        <begin position="21"/>
        <end position="37"/>
    </location>
</feature>
<dbReference type="InterPro" id="IPR027417">
    <property type="entry name" value="P-loop_NTPase"/>
</dbReference>
<evidence type="ECO:0000256" key="2">
    <source>
        <dbReference type="SAM" id="Phobius"/>
    </source>
</evidence>
<name>A0A077MEQ2_9MICO</name>